<evidence type="ECO:0000313" key="5">
    <source>
        <dbReference type="EMBL" id="KAK7837514.1"/>
    </source>
</evidence>
<comment type="subcellular location">
    <subcellularLocation>
        <location evidence="1">Membrane</location>
        <topology evidence="1">Single-pass membrane protein</topology>
    </subcellularLocation>
</comment>
<name>A0AAW0KE02_QUESU</name>
<feature type="chain" id="PRO_5043429769" evidence="3">
    <location>
        <begin position="23"/>
        <end position="74"/>
    </location>
</feature>
<keyword evidence="6" id="KW-1185">Reference proteome</keyword>
<dbReference type="PANTHER" id="PTHR33491">
    <property type="entry name" value="OSJNBA0016N04.9 PROTEIN"/>
    <property type="match status" value="1"/>
</dbReference>
<dbReference type="AlphaFoldDB" id="A0AAW0KE02"/>
<organism evidence="5 6">
    <name type="scientific">Quercus suber</name>
    <name type="common">Cork oak</name>
    <dbReference type="NCBI Taxonomy" id="58331"/>
    <lineage>
        <taxon>Eukaryota</taxon>
        <taxon>Viridiplantae</taxon>
        <taxon>Streptophyta</taxon>
        <taxon>Embryophyta</taxon>
        <taxon>Tracheophyta</taxon>
        <taxon>Spermatophyta</taxon>
        <taxon>Magnoliopsida</taxon>
        <taxon>eudicotyledons</taxon>
        <taxon>Gunneridae</taxon>
        <taxon>Pentapetalae</taxon>
        <taxon>rosids</taxon>
        <taxon>fabids</taxon>
        <taxon>Fagales</taxon>
        <taxon>Fagaceae</taxon>
        <taxon>Quercus</taxon>
    </lineage>
</organism>
<keyword evidence="2 3" id="KW-0732">Signal</keyword>
<feature type="domain" description="Wall-associated receptor kinase galacturonan-binding" evidence="4">
    <location>
        <begin position="31"/>
        <end position="70"/>
    </location>
</feature>
<dbReference type="Pfam" id="PF13947">
    <property type="entry name" value="GUB_WAK_bind"/>
    <property type="match status" value="1"/>
</dbReference>
<dbReference type="Proteomes" id="UP000237347">
    <property type="component" value="Unassembled WGS sequence"/>
</dbReference>
<dbReference type="InterPro" id="IPR025287">
    <property type="entry name" value="WAK_GUB"/>
</dbReference>
<evidence type="ECO:0000313" key="6">
    <source>
        <dbReference type="Proteomes" id="UP000237347"/>
    </source>
</evidence>
<proteinExistence type="predicted"/>
<feature type="signal peptide" evidence="3">
    <location>
        <begin position="1"/>
        <end position="22"/>
    </location>
</feature>
<dbReference type="GO" id="GO:0016020">
    <property type="term" value="C:membrane"/>
    <property type="evidence" value="ECO:0007669"/>
    <property type="project" value="UniProtKB-SubCell"/>
</dbReference>
<dbReference type="GO" id="GO:0030247">
    <property type="term" value="F:polysaccharide binding"/>
    <property type="evidence" value="ECO:0007669"/>
    <property type="project" value="InterPro"/>
</dbReference>
<protein>
    <submittedName>
        <fullName evidence="5">Wall-associated receptor kinase-like 8</fullName>
    </submittedName>
</protein>
<gene>
    <name evidence="5" type="primary">WAKL8_2</name>
    <name evidence="5" type="ORF">CFP56_021179</name>
</gene>
<evidence type="ECO:0000256" key="3">
    <source>
        <dbReference type="SAM" id="SignalP"/>
    </source>
</evidence>
<evidence type="ECO:0000256" key="2">
    <source>
        <dbReference type="ARBA" id="ARBA00022729"/>
    </source>
</evidence>
<evidence type="ECO:0000259" key="4">
    <source>
        <dbReference type="Pfam" id="PF13947"/>
    </source>
</evidence>
<dbReference type="GO" id="GO:0016301">
    <property type="term" value="F:kinase activity"/>
    <property type="evidence" value="ECO:0007669"/>
    <property type="project" value="UniProtKB-KW"/>
</dbReference>
<sequence>MAVHLVMRITFLLLLTHELAKATPPIAKPSCRSSCGNLSIPYPFGIEPDYYMDPWFEIYCEISSDESTTLLKPS</sequence>
<accession>A0AAW0KE02</accession>
<evidence type="ECO:0000256" key="1">
    <source>
        <dbReference type="ARBA" id="ARBA00004167"/>
    </source>
</evidence>
<comment type="caution">
    <text evidence="5">The sequence shown here is derived from an EMBL/GenBank/DDBJ whole genome shotgun (WGS) entry which is preliminary data.</text>
</comment>
<dbReference type="EMBL" id="PKMF04000328">
    <property type="protein sequence ID" value="KAK7837514.1"/>
    <property type="molecule type" value="Genomic_DNA"/>
</dbReference>
<reference evidence="5 6" key="1">
    <citation type="journal article" date="2018" name="Sci. Data">
        <title>The draft genome sequence of cork oak.</title>
        <authorList>
            <person name="Ramos A.M."/>
            <person name="Usie A."/>
            <person name="Barbosa P."/>
            <person name="Barros P.M."/>
            <person name="Capote T."/>
            <person name="Chaves I."/>
            <person name="Simoes F."/>
            <person name="Abreu I."/>
            <person name="Carrasquinho I."/>
            <person name="Faro C."/>
            <person name="Guimaraes J.B."/>
            <person name="Mendonca D."/>
            <person name="Nobrega F."/>
            <person name="Rodrigues L."/>
            <person name="Saibo N.J.M."/>
            <person name="Varela M.C."/>
            <person name="Egas C."/>
            <person name="Matos J."/>
            <person name="Miguel C.M."/>
            <person name="Oliveira M.M."/>
            <person name="Ricardo C.P."/>
            <person name="Goncalves S."/>
        </authorList>
    </citation>
    <scope>NUCLEOTIDE SEQUENCE [LARGE SCALE GENOMIC DNA]</scope>
    <source>
        <strain evidence="6">cv. HL8</strain>
    </source>
</reference>